<name>A0ABX2YBJ4_9BACT</name>
<protein>
    <submittedName>
        <fullName evidence="2">Uncharacterized protein</fullName>
    </submittedName>
</protein>
<keyword evidence="1" id="KW-1133">Transmembrane helix</keyword>
<keyword evidence="1" id="KW-0812">Transmembrane</keyword>
<reference evidence="2 3" key="1">
    <citation type="submission" date="2015-05" db="EMBL/GenBank/DDBJ databases">
        <authorList>
            <person name="Rovetto F."/>
            <person name="Cocolin L."/>
            <person name="Illeghems K."/>
            <person name="Van Nieuwerburgh F."/>
            <person name="Houf K."/>
        </authorList>
    </citation>
    <scope>NUCLEOTIDE SEQUENCE [LARGE SCALE GENOMIC DNA]</scope>
    <source>
        <strain evidence="2 3">117434</strain>
    </source>
</reference>
<accession>A0ABX2YBJ4</accession>
<organism evidence="2 3">
    <name type="scientific">Arcobacter porcinus</name>
    <dbReference type="NCBI Taxonomy" id="1935204"/>
    <lineage>
        <taxon>Bacteria</taxon>
        <taxon>Pseudomonadati</taxon>
        <taxon>Campylobacterota</taxon>
        <taxon>Epsilonproteobacteria</taxon>
        <taxon>Campylobacterales</taxon>
        <taxon>Arcobacteraceae</taxon>
        <taxon>Arcobacter</taxon>
    </lineage>
</organism>
<keyword evidence="3" id="KW-1185">Reference proteome</keyword>
<dbReference type="EMBL" id="LDIR01000002">
    <property type="protein sequence ID" value="OCL91706.1"/>
    <property type="molecule type" value="Genomic_DNA"/>
</dbReference>
<proteinExistence type="predicted"/>
<dbReference type="Proteomes" id="UP000093159">
    <property type="component" value="Unassembled WGS sequence"/>
</dbReference>
<comment type="caution">
    <text evidence="2">The sequence shown here is derived from an EMBL/GenBank/DDBJ whole genome shotgun (WGS) entry which is preliminary data.</text>
</comment>
<evidence type="ECO:0000313" key="2">
    <source>
        <dbReference type="EMBL" id="OCL91706.1"/>
    </source>
</evidence>
<gene>
    <name evidence="2" type="ORF">AAX28_01452</name>
</gene>
<sequence>MAILEVGLLVFLIIVVIGSVVGFYMHNKEENKDNE</sequence>
<keyword evidence="1" id="KW-0472">Membrane</keyword>
<feature type="transmembrane region" description="Helical" evidence="1">
    <location>
        <begin position="6"/>
        <end position="25"/>
    </location>
</feature>
<evidence type="ECO:0000256" key="1">
    <source>
        <dbReference type="SAM" id="Phobius"/>
    </source>
</evidence>
<evidence type="ECO:0000313" key="3">
    <source>
        <dbReference type="Proteomes" id="UP000093159"/>
    </source>
</evidence>